<dbReference type="SUPFAM" id="SSF52113">
    <property type="entry name" value="BRCT domain"/>
    <property type="match status" value="2"/>
</dbReference>
<dbReference type="CDD" id="cd17731">
    <property type="entry name" value="BRCT_TopBP1_rpt2_like"/>
    <property type="match status" value="1"/>
</dbReference>
<feature type="compositionally biased region" description="Basic and acidic residues" evidence="2">
    <location>
        <begin position="508"/>
        <end position="527"/>
    </location>
</feature>
<sequence>MIATLGSCLTSEEVIRACHVLDCLGIPQVKIASHKVIIRDKYETPTSSLVVVSSGDMQAANRFRRRVLKELTQLSRESKLMDRLVILGIEYLEHCFSCGKGIPDMVDPGCRMHLTSTLYGWNVAYATDANSDKEIEDVCMMVNAMGGDYQNEIEEKTRVIILSPSILTAENMEKSILGTRLMNCVNGDAEISVVNLSWLQSCWKLRTLQKPWDHRFRLLDGHTICSTGQGPNGKQTLKRAAEICGATWSDHLDTTCTVLIATNAHGDKFEYAQRKRIPVVKERWLWDCIKFFCVKRLDHEEYKPDSNRNDEFIVAVTSQYIDTADNKSAALAFDRNKRPVRSNMKGSRSLLNVQASSLLLNEWPTKCKLSVRWADNLESVHSFSEDPLDGQTTEDPLAKIETSDVMGSYDADSSTKIADKELKSARSKCEVNNAVQNNNHKHTSTVDNKVLSRRNRGAFLAQICGQNEVRSDMRTSVAADVTVAENLNDGNRKSESEREPSAVCQSAGERRALQEEVVDDPPKFTCDDRDDENAPSSIAMKDEMSEELHLDVDGHDVEYRADDSRGKPFSGVESSHPSHHKCRSQSRDSEFAARRMESAFAICRKRDVTATIKIAELDVKLPGPSNPERHKVRQHEAKEQDSILEISKAEDGVGQLGDDMASSTPSKDEGSVGEGGMNQEAEVVATTAGGRQDKEDTVNEQALEEGATTAGEASCDGQADEEDVREEVSSPPKRSKRRSYRGRSSAYTRSRRGANQPKEDAEACVDLTGSCSDIPETAEDGVGQLGDDMASSTPSKDEGSVGEGGMNQEAEVVATAVAVAAKEDVMQLGQEQEGATMAGYGAEELVRSDGQESEERGGMADTAESEDGTTTAGVGAGQEVENAEEGKEEGERMLEQEAAPEEATGIGEGLEELTQEGQVVEEGGSMAEEGAGQRADDAAAEEMSSPQKRFKSCSYAMAIISQDSAGGSAVPPGPASASAVGSLKASKGTSRKAPAKPARANYVLLNTQVIGFEMFQPLHGRKPRTSVAQPTQLQPLTSTLTSNSTQPSSSGGLNVPTAAQPAVKKRRRARRTPQLPSLAEPLEEKVTPVGSRYQTCATPDSITPEFHLATNALRQLDFPDGISGVAMKLQFPEMSPGMPNSRQPLLSSTPQRGLGGMCDMSGSFAGPAAHTRDAHGIQTLAQPSLTLQPSLSSSMASQPLYPPQSAFPAQSPFSAQAPVPPQNSFSAQPTFSSHSSFGCQSDLSAQSFFPTQAGFPAQQGFAGSSTPFQAQHQPTFATSNTVFQPHNPFPALSQSALATPVNKPFTFQPAAAEFISSQDLVSPLAQSDFNLQQGHSYGFPSYPGSLMASQQMPYGSFAAAPPVASQDWSHGGGMTSWGQSMDAFRQGGVQQQPSCVNGSSIGFLRREPMGWG</sequence>
<dbReference type="SMART" id="SM00292">
    <property type="entry name" value="BRCT"/>
    <property type="match status" value="1"/>
</dbReference>
<dbReference type="PROSITE" id="PS50172">
    <property type="entry name" value="BRCT"/>
    <property type="match status" value="2"/>
</dbReference>
<feature type="compositionally biased region" description="Low complexity" evidence="2">
    <location>
        <begin position="964"/>
        <end position="982"/>
    </location>
</feature>
<feature type="compositionally biased region" description="Low complexity" evidence="2">
    <location>
        <begin position="704"/>
        <end position="713"/>
    </location>
</feature>
<dbReference type="STRING" id="905079.L1IH29"/>
<evidence type="ECO:0000313" key="6">
    <source>
        <dbReference type="Proteomes" id="UP000011087"/>
    </source>
</evidence>
<dbReference type="OrthoDB" id="251770at2759"/>
<dbReference type="InterPro" id="IPR059215">
    <property type="entry name" value="BRCT2_TopBP1-like"/>
</dbReference>
<evidence type="ECO:0000313" key="4">
    <source>
        <dbReference type="EMBL" id="EKX35377.1"/>
    </source>
</evidence>
<dbReference type="RefSeq" id="XP_005822357.1">
    <property type="nucleotide sequence ID" value="XM_005822300.1"/>
</dbReference>
<dbReference type="GO" id="GO:0007095">
    <property type="term" value="P:mitotic G2 DNA damage checkpoint signaling"/>
    <property type="evidence" value="ECO:0007669"/>
    <property type="project" value="TreeGrafter"/>
</dbReference>
<dbReference type="GO" id="GO:0033314">
    <property type="term" value="P:mitotic DNA replication checkpoint signaling"/>
    <property type="evidence" value="ECO:0007669"/>
    <property type="project" value="TreeGrafter"/>
</dbReference>
<dbReference type="Gene3D" id="3.40.50.10190">
    <property type="entry name" value="BRCT domain"/>
    <property type="match status" value="2"/>
</dbReference>
<dbReference type="EnsemblProtists" id="EKX35377">
    <property type="protein sequence ID" value="EKX35377"/>
    <property type="gene ID" value="GUITHDRAFT_146493"/>
</dbReference>
<dbReference type="InterPro" id="IPR001357">
    <property type="entry name" value="BRCT_dom"/>
</dbReference>
<reference evidence="6" key="2">
    <citation type="submission" date="2012-11" db="EMBL/GenBank/DDBJ databases">
        <authorList>
            <person name="Kuo A."/>
            <person name="Curtis B.A."/>
            <person name="Tanifuji G."/>
            <person name="Burki F."/>
            <person name="Gruber A."/>
            <person name="Irimia M."/>
            <person name="Maruyama S."/>
            <person name="Arias M.C."/>
            <person name="Ball S.G."/>
            <person name="Gile G.H."/>
            <person name="Hirakawa Y."/>
            <person name="Hopkins J.F."/>
            <person name="Rensing S.A."/>
            <person name="Schmutz J."/>
            <person name="Symeonidi A."/>
            <person name="Elias M."/>
            <person name="Eveleigh R.J."/>
            <person name="Herman E.K."/>
            <person name="Klute M.J."/>
            <person name="Nakayama T."/>
            <person name="Obornik M."/>
            <person name="Reyes-Prieto A."/>
            <person name="Armbrust E.V."/>
            <person name="Aves S.J."/>
            <person name="Beiko R.G."/>
            <person name="Coutinho P."/>
            <person name="Dacks J.B."/>
            <person name="Durnford D.G."/>
            <person name="Fast N.M."/>
            <person name="Green B.R."/>
            <person name="Grisdale C."/>
            <person name="Hempe F."/>
            <person name="Henrissat B."/>
            <person name="Hoppner M.P."/>
            <person name="Ishida K.-I."/>
            <person name="Kim E."/>
            <person name="Koreny L."/>
            <person name="Kroth P.G."/>
            <person name="Liu Y."/>
            <person name="Malik S.-B."/>
            <person name="Maier U.G."/>
            <person name="McRose D."/>
            <person name="Mock T."/>
            <person name="Neilson J.A."/>
            <person name="Onodera N.T."/>
            <person name="Poole A.M."/>
            <person name="Pritham E.J."/>
            <person name="Richards T.A."/>
            <person name="Rocap G."/>
            <person name="Roy S.W."/>
            <person name="Sarai C."/>
            <person name="Schaack S."/>
            <person name="Shirato S."/>
            <person name="Slamovits C.H."/>
            <person name="Spencer D.F."/>
            <person name="Suzuki S."/>
            <person name="Worden A.Z."/>
            <person name="Zauner S."/>
            <person name="Barry K."/>
            <person name="Bell C."/>
            <person name="Bharti A.K."/>
            <person name="Crow J.A."/>
            <person name="Grimwood J."/>
            <person name="Kramer R."/>
            <person name="Lindquist E."/>
            <person name="Lucas S."/>
            <person name="Salamov A."/>
            <person name="McFadden G.I."/>
            <person name="Lane C.E."/>
            <person name="Keeling P.J."/>
            <person name="Gray M.W."/>
            <person name="Grigoriev I.V."/>
            <person name="Archibald J.M."/>
        </authorList>
    </citation>
    <scope>NUCLEOTIDE SEQUENCE</scope>
    <source>
        <strain evidence="6">CCMP2712</strain>
    </source>
</reference>
<proteinExistence type="predicted"/>
<dbReference type="OMA" id="AEPEAMH"/>
<protein>
    <recommendedName>
        <fullName evidence="3">BRCT domain-containing protein</fullName>
    </recommendedName>
</protein>
<feature type="region of interest" description="Disordered" evidence="2">
    <location>
        <begin position="845"/>
        <end position="948"/>
    </location>
</feature>
<dbReference type="PaxDb" id="55529-EKX35377"/>
<dbReference type="EMBL" id="JH993091">
    <property type="protein sequence ID" value="EKX35377.1"/>
    <property type="molecule type" value="Genomic_DNA"/>
</dbReference>
<feature type="region of interest" description="Disordered" evidence="2">
    <location>
        <begin position="559"/>
        <end position="588"/>
    </location>
</feature>
<evidence type="ECO:0000256" key="1">
    <source>
        <dbReference type="ARBA" id="ARBA00022737"/>
    </source>
</evidence>
<organism evidence="4">
    <name type="scientific">Guillardia theta (strain CCMP2712)</name>
    <name type="common">Cryptophyte</name>
    <dbReference type="NCBI Taxonomy" id="905079"/>
    <lineage>
        <taxon>Eukaryota</taxon>
        <taxon>Cryptophyceae</taxon>
        <taxon>Pyrenomonadales</taxon>
        <taxon>Geminigeraceae</taxon>
        <taxon>Guillardia</taxon>
    </lineage>
</organism>
<gene>
    <name evidence="4" type="ORF">GUITHDRAFT_146493</name>
</gene>
<keyword evidence="1" id="KW-0677">Repeat</keyword>
<dbReference type="KEGG" id="gtt:GUITHDRAFT_146493"/>
<dbReference type="GO" id="GO:0006270">
    <property type="term" value="P:DNA replication initiation"/>
    <property type="evidence" value="ECO:0007669"/>
    <property type="project" value="TreeGrafter"/>
</dbReference>
<feature type="domain" description="BRCT" evidence="3">
    <location>
        <begin position="214"/>
        <end position="290"/>
    </location>
</feature>
<evidence type="ECO:0000313" key="5">
    <source>
        <dbReference type="EnsemblProtists" id="EKX35377"/>
    </source>
</evidence>
<feature type="compositionally biased region" description="Low complexity" evidence="2">
    <location>
        <begin position="915"/>
        <end position="932"/>
    </location>
</feature>
<dbReference type="Proteomes" id="UP000011087">
    <property type="component" value="Unassembled WGS sequence"/>
</dbReference>
<feature type="domain" description="BRCT" evidence="3">
    <location>
        <begin position="113"/>
        <end position="202"/>
    </location>
</feature>
<feature type="region of interest" description="Disordered" evidence="2">
    <location>
        <begin position="621"/>
        <end position="805"/>
    </location>
</feature>
<feature type="region of interest" description="Disordered" evidence="2">
    <location>
        <begin position="488"/>
        <end position="544"/>
    </location>
</feature>
<reference evidence="5" key="3">
    <citation type="submission" date="2015-06" db="UniProtKB">
        <authorList>
            <consortium name="EnsemblProtists"/>
        </authorList>
    </citation>
    <scope>IDENTIFICATION</scope>
</reference>
<reference evidence="4 6" key="1">
    <citation type="journal article" date="2012" name="Nature">
        <title>Algal genomes reveal evolutionary mosaicism and the fate of nucleomorphs.</title>
        <authorList>
            <consortium name="DOE Joint Genome Institute"/>
            <person name="Curtis B.A."/>
            <person name="Tanifuji G."/>
            <person name="Burki F."/>
            <person name="Gruber A."/>
            <person name="Irimia M."/>
            <person name="Maruyama S."/>
            <person name="Arias M.C."/>
            <person name="Ball S.G."/>
            <person name="Gile G.H."/>
            <person name="Hirakawa Y."/>
            <person name="Hopkins J.F."/>
            <person name="Kuo A."/>
            <person name="Rensing S.A."/>
            <person name="Schmutz J."/>
            <person name="Symeonidi A."/>
            <person name="Elias M."/>
            <person name="Eveleigh R.J."/>
            <person name="Herman E.K."/>
            <person name="Klute M.J."/>
            <person name="Nakayama T."/>
            <person name="Obornik M."/>
            <person name="Reyes-Prieto A."/>
            <person name="Armbrust E.V."/>
            <person name="Aves S.J."/>
            <person name="Beiko R.G."/>
            <person name="Coutinho P."/>
            <person name="Dacks J.B."/>
            <person name="Durnford D.G."/>
            <person name="Fast N.M."/>
            <person name="Green B.R."/>
            <person name="Grisdale C.J."/>
            <person name="Hempel F."/>
            <person name="Henrissat B."/>
            <person name="Hoppner M.P."/>
            <person name="Ishida K."/>
            <person name="Kim E."/>
            <person name="Koreny L."/>
            <person name="Kroth P.G."/>
            <person name="Liu Y."/>
            <person name="Malik S.B."/>
            <person name="Maier U.G."/>
            <person name="McRose D."/>
            <person name="Mock T."/>
            <person name="Neilson J.A."/>
            <person name="Onodera N.T."/>
            <person name="Poole A.M."/>
            <person name="Pritham E.J."/>
            <person name="Richards T.A."/>
            <person name="Rocap G."/>
            <person name="Roy S.W."/>
            <person name="Sarai C."/>
            <person name="Schaack S."/>
            <person name="Shirato S."/>
            <person name="Slamovits C.H."/>
            <person name="Spencer D.F."/>
            <person name="Suzuki S."/>
            <person name="Worden A.Z."/>
            <person name="Zauner S."/>
            <person name="Barry K."/>
            <person name="Bell C."/>
            <person name="Bharti A.K."/>
            <person name="Crow J.A."/>
            <person name="Grimwood J."/>
            <person name="Kramer R."/>
            <person name="Lindquist E."/>
            <person name="Lucas S."/>
            <person name="Salamov A."/>
            <person name="McFadden G.I."/>
            <person name="Lane C.E."/>
            <person name="Keeling P.J."/>
            <person name="Gray M.W."/>
            <person name="Grigoriev I.V."/>
            <person name="Archibald J.M."/>
        </authorList>
    </citation>
    <scope>NUCLEOTIDE SEQUENCE</scope>
    <source>
        <strain evidence="4 6">CCMP2712</strain>
    </source>
</reference>
<accession>L1IH29</accession>
<dbReference type="Pfam" id="PF12738">
    <property type="entry name" value="PTCB-BRCT"/>
    <property type="match status" value="1"/>
</dbReference>
<feature type="compositionally biased region" description="Low complexity" evidence="2">
    <location>
        <begin position="1037"/>
        <end position="1050"/>
    </location>
</feature>
<feature type="compositionally biased region" description="Basic and acidic residues" evidence="2">
    <location>
        <begin position="490"/>
        <end position="500"/>
    </location>
</feature>
<dbReference type="InterPro" id="IPR036420">
    <property type="entry name" value="BRCT_dom_sf"/>
</dbReference>
<dbReference type="PANTHER" id="PTHR13561:SF20">
    <property type="entry name" value="DNA TOPOISOMERASE 2-BINDING PROTEIN 1"/>
    <property type="match status" value="1"/>
</dbReference>
<name>L1IH29_GUITC</name>
<feature type="compositionally biased region" description="Basic and acidic residues" evidence="2">
    <location>
        <begin position="845"/>
        <end position="858"/>
    </location>
</feature>
<dbReference type="HOGENOM" id="CLU_253622_0_0_1"/>
<dbReference type="PANTHER" id="PTHR13561">
    <property type="entry name" value="DNA REPLICATION REGULATOR DPB11-RELATED"/>
    <property type="match status" value="1"/>
</dbReference>
<dbReference type="GeneID" id="17292162"/>
<feature type="region of interest" description="Disordered" evidence="2">
    <location>
        <begin position="963"/>
        <end position="995"/>
    </location>
</feature>
<feature type="compositionally biased region" description="Polar residues" evidence="2">
    <location>
        <begin position="1222"/>
        <end position="1231"/>
    </location>
</feature>
<feature type="compositionally biased region" description="Basic and acidic residues" evidence="2">
    <location>
        <begin position="634"/>
        <end position="651"/>
    </location>
</feature>
<evidence type="ECO:0000256" key="2">
    <source>
        <dbReference type="SAM" id="MobiDB-lite"/>
    </source>
</evidence>
<feature type="region of interest" description="Disordered" evidence="2">
    <location>
        <begin position="1189"/>
        <end position="1231"/>
    </location>
</feature>
<feature type="region of interest" description="Disordered" evidence="2">
    <location>
        <begin position="1037"/>
        <end position="1086"/>
    </location>
</feature>
<keyword evidence="6" id="KW-1185">Reference proteome</keyword>
<evidence type="ECO:0000259" key="3">
    <source>
        <dbReference type="PROSITE" id="PS50172"/>
    </source>
</evidence>